<dbReference type="GO" id="GO:0019028">
    <property type="term" value="C:viral capsid"/>
    <property type="evidence" value="ECO:0007669"/>
    <property type="project" value="UniProtKB-KW"/>
</dbReference>
<evidence type="ECO:0000259" key="3">
    <source>
        <dbReference type="Pfam" id="PF00729"/>
    </source>
</evidence>
<dbReference type="SUPFAM" id="SSF88633">
    <property type="entry name" value="Positive stranded ssRNA viruses"/>
    <property type="match status" value="1"/>
</dbReference>
<organism evidence="4">
    <name type="scientific">uncultured virus</name>
    <dbReference type="NCBI Taxonomy" id="340016"/>
    <lineage>
        <taxon>Viruses</taxon>
        <taxon>environmental samples</taxon>
    </lineage>
</organism>
<dbReference type="InterPro" id="IPR029053">
    <property type="entry name" value="Viral_coat"/>
</dbReference>
<comment type="similarity">
    <text evidence="1">Belongs to the icosahedral plant coat protein family.</text>
</comment>
<accession>A0A1D8MK20</accession>
<keyword evidence="2" id="KW-0167">Capsid protein</keyword>
<dbReference type="Gene3D" id="2.60.120.20">
    <property type="match status" value="1"/>
</dbReference>
<evidence type="ECO:0000256" key="1">
    <source>
        <dbReference type="ARBA" id="ARBA00007446"/>
    </source>
</evidence>
<dbReference type="InterPro" id="IPR000937">
    <property type="entry name" value="Capsid_prot_S-dom_vir"/>
</dbReference>
<keyword evidence="2" id="KW-0946">Virion</keyword>
<evidence type="ECO:0000313" key="4">
    <source>
        <dbReference type="EMBL" id="AOV86298.1"/>
    </source>
</evidence>
<dbReference type="EMBL" id="KX259437">
    <property type="protein sequence ID" value="AOV86298.1"/>
    <property type="molecule type" value="Genomic_DNA"/>
</dbReference>
<evidence type="ECO:0000256" key="2">
    <source>
        <dbReference type="ARBA" id="ARBA00022561"/>
    </source>
</evidence>
<proteinExistence type="inferred from homology"/>
<name>A0A1D8MK20_9VIRU</name>
<dbReference type="GO" id="GO:0005198">
    <property type="term" value="F:structural molecule activity"/>
    <property type="evidence" value="ECO:0007669"/>
    <property type="project" value="InterPro"/>
</dbReference>
<sequence>MSKRAMEVEVVAPRKRRRTDSYVKPTGRAYAKIPYEISQPKRFWRIKPGLSGEAYWRKRYFRRRITGRGDYKWSSKRNTGSNIGGYLGAKAGQFIGGAAHNLFTALTGLGDYSVKRNVLMGNNLPQIVNNTGPGGTTIRFQEYLGDVYTGGTDVFKIDSYLINAANPKTFPWLSQIAANYEQYDIEGMVFSFTSTSADALNSTNTALGTVMMATQYDVLDDPFTSKTEMLNYEFSTSCKPSHSNLHMIECDPRQTTINELYCLYNQEVPPNGDPRLYHLGKFSIATTGFQHASPTNIGQLQVTYQVRLLKPKLYTSLGLTTETFSAYARGEADTFTNVIPLGDYRTDWRVVYSNSNISIGAETPDGPSNINFPASSAKLSYFVEIWWRGSTFVNDTRVPNPILGASHCEIIGVPEESGTFTTSDRVMMSFYVQTDGSGKKPEISLTNSGAVLPEGDDRRIKVNIVGVSSSVLPSVKQINV</sequence>
<feature type="domain" description="Icosahedral viral capsid protein S" evidence="3">
    <location>
        <begin position="124"/>
        <end position="311"/>
    </location>
</feature>
<reference evidence="4" key="1">
    <citation type="submission" date="2016-05" db="EMBL/GenBank/DDBJ databases">
        <title>Viral Hybridization Blurs Taxonomic Lines in a Wastewater Treatment Plant.</title>
        <authorList>
            <person name="Pearson V.M.M."/>
            <person name="Caudle S.B."/>
            <person name="Rokyta D.R."/>
        </authorList>
    </citation>
    <scope>NUCLEOTIDE SEQUENCE</scope>
    <source>
        <strain evidence="4">Wastewater_Circular_Virus_FL44</strain>
    </source>
</reference>
<dbReference type="Pfam" id="PF00729">
    <property type="entry name" value="Viral_coat"/>
    <property type="match status" value="1"/>
</dbReference>
<protein>
    <submittedName>
        <fullName evidence="4">Putative capsid</fullName>
    </submittedName>
</protein>